<reference evidence="1 2" key="1">
    <citation type="submission" date="2021-12" db="EMBL/GenBank/DDBJ databases">
        <title>Discovery of the Pendulisporaceae a myxobacterial family with distinct sporulation behavior and unique specialized metabolism.</title>
        <authorList>
            <person name="Garcia R."/>
            <person name="Popoff A."/>
            <person name="Bader C.D."/>
            <person name="Loehr J."/>
            <person name="Walesch S."/>
            <person name="Walt C."/>
            <person name="Boldt J."/>
            <person name="Bunk B."/>
            <person name="Haeckl F.J.F.P.J."/>
            <person name="Gunesch A.P."/>
            <person name="Birkelbach J."/>
            <person name="Nuebel U."/>
            <person name="Pietschmann T."/>
            <person name="Bach T."/>
            <person name="Mueller R."/>
        </authorList>
    </citation>
    <scope>NUCLEOTIDE SEQUENCE [LARGE SCALE GENOMIC DNA]</scope>
    <source>
        <strain evidence="1 2">MSr11954</strain>
    </source>
</reference>
<gene>
    <name evidence="1" type="ORF">LZC94_12630</name>
</gene>
<organism evidence="1 2">
    <name type="scientific">Pendulispora albinea</name>
    <dbReference type="NCBI Taxonomy" id="2741071"/>
    <lineage>
        <taxon>Bacteria</taxon>
        <taxon>Pseudomonadati</taxon>
        <taxon>Myxococcota</taxon>
        <taxon>Myxococcia</taxon>
        <taxon>Myxococcales</taxon>
        <taxon>Sorangiineae</taxon>
        <taxon>Pendulisporaceae</taxon>
        <taxon>Pendulispora</taxon>
    </lineage>
</organism>
<protein>
    <submittedName>
        <fullName evidence="1">Uncharacterized protein</fullName>
    </submittedName>
</protein>
<dbReference type="EMBL" id="CP089984">
    <property type="protein sequence ID" value="WXB18092.1"/>
    <property type="molecule type" value="Genomic_DNA"/>
</dbReference>
<evidence type="ECO:0000313" key="1">
    <source>
        <dbReference type="EMBL" id="WXB18092.1"/>
    </source>
</evidence>
<proteinExistence type="predicted"/>
<accession>A0ABZ2M4Z6</accession>
<name>A0ABZ2M4Z6_9BACT</name>
<sequence length="213" mass="24201">MDWPYHLGFTTAVVDELETAKAPAWVSAAHLVRFFQVRAKIAQLANTDISFNTPDPAEPDNLFKNTGIESRADRVYKPAPTRVLHTGAADHPHTIFRHLDVLSPGLHLKFVNASIALYNTYFAATQRSQWRTCDPNARFGDEPETRSGFRYCLDEVRTALPLDDKGRAYLEGGWVDWSIEQYIAWGILASKQMGADPARIATWSDWHDRMWPQ</sequence>
<dbReference type="RefSeq" id="WP_394827733.1">
    <property type="nucleotide sequence ID" value="NZ_CP089984.1"/>
</dbReference>
<keyword evidence="2" id="KW-1185">Reference proteome</keyword>
<evidence type="ECO:0000313" key="2">
    <source>
        <dbReference type="Proteomes" id="UP001370348"/>
    </source>
</evidence>
<dbReference type="Proteomes" id="UP001370348">
    <property type="component" value="Chromosome"/>
</dbReference>